<keyword evidence="2" id="KW-1185">Reference proteome</keyword>
<proteinExistence type="predicted"/>
<evidence type="ECO:0000313" key="2">
    <source>
        <dbReference type="Proteomes" id="UP000520011"/>
    </source>
</evidence>
<accession>A0A7W8IT49</accession>
<evidence type="ECO:0000313" key="1">
    <source>
        <dbReference type="EMBL" id="MBB5325471.1"/>
    </source>
</evidence>
<dbReference type="GO" id="GO:0016874">
    <property type="term" value="F:ligase activity"/>
    <property type="evidence" value="ECO:0007669"/>
    <property type="project" value="UniProtKB-KW"/>
</dbReference>
<dbReference type="RefSeq" id="WP_183255032.1">
    <property type="nucleotide sequence ID" value="NZ_JACHEP010000016.1"/>
</dbReference>
<dbReference type="SUPFAM" id="SSF56801">
    <property type="entry name" value="Acetyl-CoA synthetase-like"/>
    <property type="match status" value="1"/>
</dbReference>
<dbReference type="EMBL" id="JACHEP010000016">
    <property type="protein sequence ID" value="MBB5325471.1"/>
    <property type="molecule type" value="Genomic_DNA"/>
</dbReference>
<name>A0A7W8IT49_9BACL</name>
<protein>
    <submittedName>
        <fullName evidence="1">Acyl-CoA synthetase (AMP-forming)/AMP-acid ligase II</fullName>
    </submittedName>
</protein>
<organism evidence="1 2">
    <name type="scientific">Anoxybacteroides tepidamans</name>
    <dbReference type="NCBI Taxonomy" id="265948"/>
    <lineage>
        <taxon>Bacteria</taxon>
        <taxon>Bacillati</taxon>
        <taxon>Bacillota</taxon>
        <taxon>Bacilli</taxon>
        <taxon>Bacillales</taxon>
        <taxon>Anoxybacillaceae</taxon>
        <taxon>Anoxybacteroides</taxon>
    </lineage>
</organism>
<dbReference type="Gene3D" id="3.40.50.12780">
    <property type="entry name" value="N-terminal domain of ligase-like"/>
    <property type="match status" value="1"/>
</dbReference>
<dbReference type="InterPro" id="IPR042099">
    <property type="entry name" value="ANL_N_sf"/>
</dbReference>
<comment type="caution">
    <text evidence="1">The sequence shown here is derived from an EMBL/GenBank/DDBJ whole genome shotgun (WGS) entry which is preliminary data.</text>
</comment>
<gene>
    <name evidence="1" type="ORF">HNQ34_002572</name>
</gene>
<dbReference type="Proteomes" id="UP000520011">
    <property type="component" value="Unassembled WGS sequence"/>
</dbReference>
<keyword evidence="1" id="KW-0436">Ligase</keyword>
<dbReference type="AlphaFoldDB" id="A0A7W8IT49"/>
<reference evidence="1 2" key="1">
    <citation type="submission" date="2020-08" db="EMBL/GenBank/DDBJ databases">
        <title>Genomic Encyclopedia of Type Strains, Phase IV (KMG-IV): sequencing the most valuable type-strain genomes for metagenomic binning, comparative biology and taxonomic classification.</title>
        <authorList>
            <person name="Goeker M."/>
        </authorList>
    </citation>
    <scope>NUCLEOTIDE SEQUENCE [LARGE SCALE GENOMIC DNA]</scope>
    <source>
        <strain evidence="1 2">DSM 16325</strain>
    </source>
</reference>
<sequence>MALLVPNVFNFLSLLLAVNRLGGTVVPINPFLEKEELKNILSLVDPHIIFAVKKYDRCKCFKAVYEWAHSIREETVIFETEDYCHWSTLVIKGSPKAVGEYDADIIDCAYDDEGVLKTAVMDMALIKHMDESLSTVMALSKDDKVFGLASLMSDGLGACLLLTLLKKQLQFVVVESRNWQEVISFIKKNRCNKLLTTLSLFKKLKVFAKHDQNLDLEKLEFIGFIDRMAQSDLFKIKSTSSSAAIMPKMTSIYCLSEDGITMFHVNAHEKIKMKWMLAWRENRWLILPKENR</sequence>